<dbReference type="PATRIC" id="fig|1122219.3.peg.841"/>
<dbReference type="EMBL" id="LEKT01000017">
    <property type="protein sequence ID" value="KMO86703.1"/>
    <property type="molecule type" value="Genomic_DNA"/>
</dbReference>
<name>A0A0J6WWV7_9FIRM</name>
<gene>
    <name evidence="4" type="ORF">AB840_06715</name>
</gene>
<comment type="similarity">
    <text evidence="1">Belongs to the Skp family.</text>
</comment>
<feature type="region of interest" description="Disordered" evidence="3">
    <location>
        <begin position="62"/>
        <end position="89"/>
    </location>
</feature>
<accession>A0A0J6WWV7</accession>
<dbReference type="AlphaFoldDB" id="A0A0J6WWV7"/>
<dbReference type="Pfam" id="PF03938">
    <property type="entry name" value="OmpH"/>
    <property type="match status" value="1"/>
</dbReference>
<dbReference type="OrthoDB" id="1629169at2"/>
<evidence type="ECO:0000313" key="5">
    <source>
        <dbReference type="Proteomes" id="UP000036503"/>
    </source>
</evidence>
<evidence type="ECO:0000256" key="2">
    <source>
        <dbReference type="ARBA" id="ARBA00022729"/>
    </source>
</evidence>
<organism evidence="4 5">
    <name type="scientific">Megasphaera cerevisiae DSM 20462</name>
    <dbReference type="NCBI Taxonomy" id="1122219"/>
    <lineage>
        <taxon>Bacteria</taxon>
        <taxon>Bacillati</taxon>
        <taxon>Bacillota</taxon>
        <taxon>Negativicutes</taxon>
        <taxon>Veillonellales</taxon>
        <taxon>Veillonellaceae</taxon>
        <taxon>Megasphaera</taxon>
    </lineage>
</organism>
<evidence type="ECO:0000256" key="3">
    <source>
        <dbReference type="SAM" id="MobiDB-lite"/>
    </source>
</evidence>
<dbReference type="PANTHER" id="PTHR35089">
    <property type="entry name" value="CHAPERONE PROTEIN SKP"/>
    <property type="match status" value="1"/>
</dbReference>
<dbReference type="Gene3D" id="3.30.910.20">
    <property type="entry name" value="Skp domain"/>
    <property type="match status" value="1"/>
</dbReference>
<dbReference type="GO" id="GO:0003677">
    <property type="term" value="F:DNA binding"/>
    <property type="evidence" value="ECO:0007669"/>
    <property type="project" value="UniProtKB-KW"/>
</dbReference>
<dbReference type="InParanoid" id="A0A0J6WWV7"/>
<comment type="caution">
    <text evidence="4">The sequence shown here is derived from an EMBL/GenBank/DDBJ whole genome shotgun (WGS) entry which is preliminary data.</text>
</comment>
<keyword evidence="2" id="KW-0732">Signal</keyword>
<dbReference type="GO" id="GO:0005829">
    <property type="term" value="C:cytosol"/>
    <property type="evidence" value="ECO:0007669"/>
    <property type="project" value="TreeGrafter"/>
</dbReference>
<dbReference type="SMART" id="SM00935">
    <property type="entry name" value="OmpH"/>
    <property type="match status" value="1"/>
</dbReference>
<dbReference type="GO" id="GO:0050821">
    <property type="term" value="P:protein stabilization"/>
    <property type="evidence" value="ECO:0007669"/>
    <property type="project" value="TreeGrafter"/>
</dbReference>
<keyword evidence="4" id="KW-0238">DNA-binding</keyword>
<dbReference type="PANTHER" id="PTHR35089:SF1">
    <property type="entry name" value="CHAPERONE PROTEIN SKP"/>
    <property type="match status" value="1"/>
</dbReference>
<dbReference type="InterPro" id="IPR024930">
    <property type="entry name" value="Skp_dom_sf"/>
</dbReference>
<protein>
    <submittedName>
        <fullName evidence="4">DNA-binding protein</fullName>
    </submittedName>
</protein>
<sequence length="161" mass="17538">MMSELGKKKNVKIFSAAVALIFVLSIAGLAVMQMGNPVNAAPSSNIGVIDMSKVITPDNQDAVDAQKQWQQAGEDMQKQFEEQSANMTDDQKQELFQKMQGDLAKKHDEIYKGVKDKVDSAISSVANTKSLSLVVDKRVVLYGGTDITDQVTKQLGDSQSK</sequence>
<proteinExistence type="inferred from homology"/>
<dbReference type="InterPro" id="IPR005632">
    <property type="entry name" value="Chaperone_Skp"/>
</dbReference>
<keyword evidence="5" id="KW-1185">Reference proteome</keyword>
<dbReference type="SUPFAM" id="SSF111384">
    <property type="entry name" value="OmpH-like"/>
    <property type="match status" value="1"/>
</dbReference>
<reference evidence="4 5" key="1">
    <citation type="submission" date="2015-06" db="EMBL/GenBank/DDBJ databases">
        <title>Draft genome sequence of beer spoilage bacterium Megasphaera cerevisiae type strain 20462.</title>
        <authorList>
            <person name="Kutumbaka K."/>
            <person name="Pasmowitz J."/>
            <person name="Mategko J."/>
            <person name="Reyes D."/>
            <person name="Friedrich A."/>
            <person name="Han S."/>
            <person name="Martens-Habbena W."/>
            <person name="Neal-McKinney J."/>
            <person name="Janagama H.K."/>
            <person name="Nadala C."/>
            <person name="Samadpour M."/>
        </authorList>
    </citation>
    <scope>NUCLEOTIDE SEQUENCE [LARGE SCALE GENOMIC DNA]</scope>
    <source>
        <strain evidence="4 5">DSM 20462</strain>
    </source>
</reference>
<evidence type="ECO:0000313" key="4">
    <source>
        <dbReference type="EMBL" id="KMO86703.1"/>
    </source>
</evidence>
<dbReference type="Proteomes" id="UP000036503">
    <property type="component" value="Unassembled WGS sequence"/>
</dbReference>
<dbReference type="GO" id="GO:0051082">
    <property type="term" value="F:unfolded protein binding"/>
    <property type="evidence" value="ECO:0007669"/>
    <property type="project" value="InterPro"/>
</dbReference>
<dbReference type="RefSeq" id="WP_048514065.1">
    <property type="nucleotide sequence ID" value="NZ_FUXD01000018.1"/>
</dbReference>
<dbReference type="STRING" id="39029.BSR42_08265"/>
<evidence type="ECO:0000256" key="1">
    <source>
        <dbReference type="ARBA" id="ARBA00009091"/>
    </source>
</evidence>